<organism evidence="2 3">
    <name type="scientific">Allacma fusca</name>
    <dbReference type="NCBI Taxonomy" id="39272"/>
    <lineage>
        <taxon>Eukaryota</taxon>
        <taxon>Metazoa</taxon>
        <taxon>Ecdysozoa</taxon>
        <taxon>Arthropoda</taxon>
        <taxon>Hexapoda</taxon>
        <taxon>Collembola</taxon>
        <taxon>Symphypleona</taxon>
        <taxon>Sminthuridae</taxon>
        <taxon>Allacma</taxon>
    </lineage>
</organism>
<dbReference type="CDD" id="cd00170">
    <property type="entry name" value="SEC14"/>
    <property type="match status" value="1"/>
</dbReference>
<dbReference type="OrthoDB" id="8292922at2759"/>
<evidence type="ECO:0000313" key="2">
    <source>
        <dbReference type="EMBL" id="CAG7837677.1"/>
    </source>
</evidence>
<proteinExistence type="predicted"/>
<keyword evidence="3" id="KW-1185">Reference proteome</keyword>
<dbReference type="GO" id="GO:0005737">
    <property type="term" value="C:cytoplasm"/>
    <property type="evidence" value="ECO:0007669"/>
    <property type="project" value="TreeGrafter"/>
</dbReference>
<dbReference type="InterPro" id="IPR051064">
    <property type="entry name" value="SEC14/CRAL-TRIO_domain"/>
</dbReference>
<feature type="domain" description="CRAL-TRIO" evidence="1">
    <location>
        <begin position="76"/>
        <end position="262"/>
    </location>
</feature>
<reference evidence="2" key="1">
    <citation type="submission" date="2021-06" db="EMBL/GenBank/DDBJ databases">
        <authorList>
            <person name="Hodson N. C."/>
            <person name="Mongue J. A."/>
            <person name="Jaron S. K."/>
        </authorList>
    </citation>
    <scope>NUCLEOTIDE SEQUENCE</scope>
</reference>
<dbReference type="Pfam" id="PF00650">
    <property type="entry name" value="CRAL_TRIO"/>
    <property type="match status" value="1"/>
</dbReference>
<dbReference type="AlphaFoldDB" id="A0A8J2LJ06"/>
<dbReference type="PANTHER" id="PTHR23324">
    <property type="entry name" value="SEC14 RELATED PROTEIN"/>
    <property type="match status" value="1"/>
</dbReference>
<dbReference type="EMBL" id="CAJVCH010571507">
    <property type="protein sequence ID" value="CAG7837677.1"/>
    <property type="molecule type" value="Genomic_DNA"/>
</dbReference>
<protein>
    <recommendedName>
        <fullName evidence="1">CRAL-TRIO domain-containing protein</fullName>
    </recommendedName>
</protein>
<dbReference type="Proteomes" id="UP000708208">
    <property type="component" value="Unassembled WGS sequence"/>
</dbReference>
<name>A0A8J2LJ06_9HEXA</name>
<dbReference type="InterPro" id="IPR001251">
    <property type="entry name" value="CRAL-TRIO_dom"/>
</dbReference>
<dbReference type="PROSITE" id="PS50191">
    <property type="entry name" value="CRAL_TRIO"/>
    <property type="match status" value="1"/>
</dbReference>
<sequence length="265" mass="30989">MSQNFEEYNMVLQELRKRISDIIQDNVQFEDCFYIYFWLNARRFDIDATEALIRETARWPRWRKSKDAIGATKADYHPGIQKCFPIRLDGKSKTGFAVFTGPAGKFRFGETIKKFGREAIEYYWLQLLCKAEKLLIEYNREVRKQNGSFVSTWPPIQKSWLILDITNLSVTDLLSRDVLGVVLTLIKMAVTHFPVLEGNLVFINAGTFTELFFKIIRPMLTDTKIDMLVFGTNKNKWKPFILQHIDPRQIETLYGGTLDELMDSY</sequence>
<evidence type="ECO:0000259" key="1">
    <source>
        <dbReference type="PROSITE" id="PS50191"/>
    </source>
</evidence>
<dbReference type="PANTHER" id="PTHR23324:SF83">
    <property type="entry name" value="SEC14-LIKE PROTEIN 2"/>
    <property type="match status" value="1"/>
</dbReference>
<comment type="caution">
    <text evidence="2">The sequence shown here is derived from an EMBL/GenBank/DDBJ whole genome shotgun (WGS) entry which is preliminary data.</text>
</comment>
<gene>
    <name evidence="2" type="ORF">AFUS01_LOCUS46752</name>
</gene>
<evidence type="ECO:0000313" key="3">
    <source>
        <dbReference type="Proteomes" id="UP000708208"/>
    </source>
</evidence>
<accession>A0A8J2LJ06</accession>